<dbReference type="AlphaFoldDB" id="A0A3P1CB43"/>
<feature type="transmembrane region" description="Helical" evidence="6">
    <location>
        <begin position="695"/>
        <end position="714"/>
    </location>
</feature>
<dbReference type="Proteomes" id="UP000274271">
    <property type="component" value="Unassembled WGS sequence"/>
</dbReference>
<dbReference type="PANTHER" id="PTHR30572">
    <property type="entry name" value="MEMBRANE COMPONENT OF TRANSPORTER-RELATED"/>
    <property type="match status" value="1"/>
</dbReference>
<dbReference type="Pfam" id="PF12704">
    <property type="entry name" value="MacB_PCD"/>
    <property type="match status" value="1"/>
</dbReference>
<sequence>MLRNYVKIALRNLVKSKGFSAINIVGLALGMVCCLFIFLWVQDEKGIDNFHAHEKHLYIAYQTITSGGKVDGNYSSPVRYAQGQPPTFLLADLQTAVPEVKYQAFYATGYELPWGHPETFQAGEKKFKLEGSRAGQDFFKIFSYPLLAGNAETALKEIGGIAISRKMAALFFGSPEKAVGKSLRYENRLDFKVSAVFENLPVQSSLKFDFLFNWDAQKTKLEWSSNDFRTYLQLSETADVKTVETKINRFLQPRLANSKGVTTQIGLQPLSEQYLHSNFVNGKPEGGRIEYVRIFSGVAIFILLIACINFMNLATARSVKRAKEVGVRKVLGSNRSHLIGQFFGEALLLAFLAMGVTLILVVLLMPAFNNFTGKQIESPLMHGSFWASLVGLTVFTGLLAGSYPALFLSSLQPVRILKGVLRFTQSAIWFRQGLTVFQFGLAIILLVATIVVSRQTNYVQKTHLGYDRENLLYIRVEGALSTQKNYLLFKEQASKMPGIAMVDRSSEAPHAMGFVVDDNDGSAETNTGNDAINWEGKQKNTSVGFKPTSVGFDFVKLMNLKIIEGRDFSRTNATDSTDAFMVNEEAVRLMGLKKPIGKWVSAWQKKGHIIGILKDYHTHSLHEPIKPLIVDVKEYEYFGVILVRTKPGQTKEALASLGQVYRTLNPNYPFDYQFIDQEYEKLYRSEQVMAKLSNVFAVLAILISCLGLLGLVMFSTEQRTKEIGIRKVLGASVGEIVALFSKDFIRLVLVSILIASPIAWYAMNQWLQSFAYKIDLAWWFFAASGAGALAITLLTVSFQSIKAALVNPVTSLRSE</sequence>
<evidence type="ECO:0000256" key="1">
    <source>
        <dbReference type="ARBA" id="ARBA00004651"/>
    </source>
</evidence>
<evidence type="ECO:0000256" key="4">
    <source>
        <dbReference type="ARBA" id="ARBA00022989"/>
    </source>
</evidence>
<dbReference type="OrthoDB" id="5933722at2"/>
<reference evidence="9 10" key="1">
    <citation type="submission" date="2018-11" db="EMBL/GenBank/DDBJ databases">
        <authorList>
            <person name="Zhou Z."/>
            <person name="Wang G."/>
        </authorList>
    </citation>
    <scope>NUCLEOTIDE SEQUENCE [LARGE SCALE GENOMIC DNA]</scope>
    <source>
        <strain evidence="9 10">KCTC42998</strain>
    </source>
</reference>
<dbReference type="PANTHER" id="PTHR30572:SF18">
    <property type="entry name" value="ABC-TYPE MACROLIDE FAMILY EXPORT SYSTEM PERMEASE COMPONENT 2"/>
    <property type="match status" value="1"/>
</dbReference>
<gene>
    <name evidence="9" type="ORF">EHT87_29245</name>
</gene>
<feature type="transmembrane region" description="Helical" evidence="6">
    <location>
        <begin position="385"/>
        <end position="408"/>
    </location>
</feature>
<feature type="transmembrane region" description="Helical" evidence="6">
    <location>
        <begin position="744"/>
        <end position="764"/>
    </location>
</feature>
<evidence type="ECO:0000313" key="9">
    <source>
        <dbReference type="EMBL" id="RRB10543.1"/>
    </source>
</evidence>
<feature type="transmembrane region" description="Helical" evidence="6">
    <location>
        <begin position="294"/>
        <end position="314"/>
    </location>
</feature>
<dbReference type="GO" id="GO:0022857">
    <property type="term" value="F:transmembrane transporter activity"/>
    <property type="evidence" value="ECO:0007669"/>
    <property type="project" value="TreeGrafter"/>
</dbReference>
<protein>
    <submittedName>
        <fullName evidence="9">ABC transporter permease</fullName>
    </submittedName>
</protein>
<evidence type="ECO:0000313" key="10">
    <source>
        <dbReference type="Proteomes" id="UP000274271"/>
    </source>
</evidence>
<dbReference type="InterPro" id="IPR050250">
    <property type="entry name" value="Macrolide_Exporter_MacB"/>
</dbReference>
<dbReference type="GO" id="GO:0005886">
    <property type="term" value="C:plasma membrane"/>
    <property type="evidence" value="ECO:0007669"/>
    <property type="project" value="UniProtKB-SubCell"/>
</dbReference>
<keyword evidence="2" id="KW-1003">Cell membrane</keyword>
<dbReference type="InterPro" id="IPR003838">
    <property type="entry name" value="ABC3_permease_C"/>
</dbReference>
<feature type="transmembrane region" description="Helical" evidence="6">
    <location>
        <begin position="21"/>
        <end position="41"/>
    </location>
</feature>
<feature type="domain" description="MacB-like periplasmic core" evidence="8">
    <location>
        <begin position="20"/>
        <end position="249"/>
    </location>
</feature>
<keyword evidence="3 6" id="KW-0812">Transmembrane</keyword>
<evidence type="ECO:0000256" key="2">
    <source>
        <dbReference type="ARBA" id="ARBA00022475"/>
    </source>
</evidence>
<feature type="transmembrane region" description="Helical" evidence="6">
    <location>
        <begin position="429"/>
        <end position="452"/>
    </location>
</feature>
<proteinExistence type="predicted"/>
<evidence type="ECO:0000256" key="5">
    <source>
        <dbReference type="ARBA" id="ARBA00023136"/>
    </source>
</evidence>
<evidence type="ECO:0000259" key="8">
    <source>
        <dbReference type="Pfam" id="PF12704"/>
    </source>
</evidence>
<comment type="subcellular location">
    <subcellularLocation>
        <location evidence="1">Cell membrane</location>
        <topology evidence="1">Multi-pass membrane protein</topology>
    </subcellularLocation>
</comment>
<accession>A0A3P1CB43</accession>
<keyword evidence="4 6" id="KW-1133">Transmembrane helix</keyword>
<name>A0A3P1CB43_9BACT</name>
<feature type="transmembrane region" description="Helical" evidence="6">
    <location>
        <begin position="776"/>
        <end position="796"/>
    </location>
</feature>
<evidence type="ECO:0000256" key="6">
    <source>
        <dbReference type="SAM" id="Phobius"/>
    </source>
</evidence>
<evidence type="ECO:0000259" key="7">
    <source>
        <dbReference type="Pfam" id="PF02687"/>
    </source>
</evidence>
<dbReference type="InterPro" id="IPR025857">
    <property type="entry name" value="MacB_PCD"/>
</dbReference>
<feature type="domain" description="ABC3 transporter permease C-terminal" evidence="7">
    <location>
        <begin position="298"/>
        <end position="412"/>
    </location>
</feature>
<dbReference type="Pfam" id="PF02687">
    <property type="entry name" value="FtsX"/>
    <property type="match status" value="2"/>
</dbReference>
<feature type="transmembrane region" description="Helical" evidence="6">
    <location>
        <begin position="342"/>
        <end position="365"/>
    </location>
</feature>
<feature type="domain" description="ABC3 transporter permease C-terminal" evidence="7">
    <location>
        <begin position="694"/>
        <end position="804"/>
    </location>
</feature>
<organism evidence="9 10">
    <name type="scientific">Larkinella knui</name>
    <dbReference type="NCBI Taxonomy" id="2025310"/>
    <lineage>
        <taxon>Bacteria</taxon>
        <taxon>Pseudomonadati</taxon>
        <taxon>Bacteroidota</taxon>
        <taxon>Cytophagia</taxon>
        <taxon>Cytophagales</taxon>
        <taxon>Spirosomataceae</taxon>
        <taxon>Larkinella</taxon>
    </lineage>
</organism>
<keyword evidence="5 6" id="KW-0472">Membrane</keyword>
<comment type="caution">
    <text evidence="9">The sequence shown here is derived from an EMBL/GenBank/DDBJ whole genome shotgun (WGS) entry which is preliminary data.</text>
</comment>
<dbReference type="EMBL" id="RQJP01000007">
    <property type="protein sequence ID" value="RRB10543.1"/>
    <property type="molecule type" value="Genomic_DNA"/>
</dbReference>
<evidence type="ECO:0000256" key="3">
    <source>
        <dbReference type="ARBA" id="ARBA00022692"/>
    </source>
</evidence>
<keyword evidence="10" id="KW-1185">Reference proteome</keyword>